<reference evidence="4" key="1">
    <citation type="submission" date="2023-03" db="EMBL/GenBank/DDBJ databases">
        <title>Actinoallomurus iriomotensis NBRC 103684.</title>
        <authorList>
            <person name="Ichikawa N."/>
            <person name="Sato H."/>
            <person name="Tonouchi N."/>
        </authorList>
    </citation>
    <scope>NUCLEOTIDE SEQUENCE</scope>
    <source>
        <strain evidence="4">NBRC 103684</strain>
    </source>
</reference>
<evidence type="ECO:0000313" key="5">
    <source>
        <dbReference type="Proteomes" id="UP001165074"/>
    </source>
</evidence>
<accession>A0A9W6S9D9</accession>
<feature type="domain" description="DUF6286" evidence="3">
    <location>
        <begin position="67"/>
        <end position="173"/>
    </location>
</feature>
<feature type="signal peptide" evidence="2">
    <location>
        <begin position="1"/>
        <end position="27"/>
    </location>
</feature>
<keyword evidence="2" id="KW-0732">Signal</keyword>
<gene>
    <name evidence="4" type="ORF">Airi02_074650</name>
</gene>
<evidence type="ECO:0000313" key="4">
    <source>
        <dbReference type="EMBL" id="GLY89536.1"/>
    </source>
</evidence>
<keyword evidence="1" id="KW-0472">Membrane</keyword>
<evidence type="ECO:0000256" key="1">
    <source>
        <dbReference type="SAM" id="Phobius"/>
    </source>
</evidence>
<organism evidence="4 5">
    <name type="scientific">Actinoallomurus iriomotensis</name>
    <dbReference type="NCBI Taxonomy" id="478107"/>
    <lineage>
        <taxon>Bacteria</taxon>
        <taxon>Bacillati</taxon>
        <taxon>Actinomycetota</taxon>
        <taxon>Actinomycetes</taxon>
        <taxon>Streptosporangiales</taxon>
        <taxon>Thermomonosporaceae</taxon>
        <taxon>Actinoallomurus</taxon>
    </lineage>
</organism>
<feature type="chain" id="PRO_5040788915" description="DUF6286 domain-containing protein" evidence="2">
    <location>
        <begin position="28"/>
        <end position="178"/>
    </location>
</feature>
<feature type="transmembrane region" description="Helical" evidence="1">
    <location>
        <begin position="57"/>
        <end position="78"/>
    </location>
</feature>
<name>A0A9W6S9D9_9ACTN</name>
<dbReference type="InterPro" id="IPR046253">
    <property type="entry name" value="DUF6286"/>
</dbReference>
<protein>
    <recommendedName>
        <fullName evidence="3">DUF6286 domain-containing protein</fullName>
    </recommendedName>
</protein>
<keyword evidence="1" id="KW-0812">Transmembrane</keyword>
<dbReference type="EMBL" id="BSTK01000013">
    <property type="protein sequence ID" value="GLY89536.1"/>
    <property type="molecule type" value="Genomic_DNA"/>
</dbReference>
<dbReference type="Proteomes" id="UP001165074">
    <property type="component" value="Unassembled WGS sequence"/>
</dbReference>
<sequence length="178" mass="18794">MRAFRPRRVLPASLAASLLTAAGASVAVHVISSRLGHPVVRPEVTARLSRLAWDDPAVAATGGGMTLAGLLFVLAAVLPGRTGTAPLAGDDPRFVTGLGRASLRAALHASVLDVPGVDTATVRLRGRLRPRAEIRAVTGFSDHEHLGEQVADAVRDRLEELDPVRVPEVAVRVCERKD</sequence>
<evidence type="ECO:0000256" key="2">
    <source>
        <dbReference type="SAM" id="SignalP"/>
    </source>
</evidence>
<comment type="caution">
    <text evidence="4">The sequence shown here is derived from an EMBL/GenBank/DDBJ whole genome shotgun (WGS) entry which is preliminary data.</text>
</comment>
<keyword evidence="1" id="KW-1133">Transmembrane helix</keyword>
<keyword evidence="5" id="KW-1185">Reference proteome</keyword>
<evidence type="ECO:0000259" key="3">
    <source>
        <dbReference type="Pfam" id="PF19803"/>
    </source>
</evidence>
<dbReference type="AlphaFoldDB" id="A0A9W6S9D9"/>
<proteinExistence type="predicted"/>
<dbReference type="Pfam" id="PF19803">
    <property type="entry name" value="DUF6286"/>
    <property type="match status" value="1"/>
</dbReference>